<proteinExistence type="predicted"/>
<reference evidence="1 2" key="1">
    <citation type="submission" date="2024-09" db="EMBL/GenBank/DDBJ databases">
        <authorList>
            <person name="Sun Q."/>
            <person name="Mori K."/>
        </authorList>
    </citation>
    <scope>NUCLEOTIDE SEQUENCE [LARGE SCALE GENOMIC DNA]</scope>
    <source>
        <strain evidence="1 2">CCM 7468</strain>
    </source>
</reference>
<comment type="caution">
    <text evidence="1">The sequence shown here is derived from an EMBL/GenBank/DDBJ whole genome shotgun (WGS) entry which is preliminary data.</text>
</comment>
<keyword evidence="2" id="KW-1185">Reference proteome</keyword>
<dbReference type="Gene3D" id="3.30.70.2590">
    <property type="match status" value="1"/>
</dbReference>
<accession>A0ABV6IRW0</accession>
<dbReference type="InterPro" id="IPR038470">
    <property type="entry name" value="Cellsynth_D_sf"/>
</dbReference>
<dbReference type="Pfam" id="PF03500">
    <property type="entry name" value="Cellsynth_D"/>
    <property type="match status" value="1"/>
</dbReference>
<dbReference type="PRINTS" id="PR01442">
    <property type="entry name" value="CELLSNTHASED"/>
</dbReference>
<sequence length="145" mass="15291">MTSPELGRPKWDGFLRALMETLEAHMQPEEQAVLLRAIGGQMAALAPIAPEGTLGALEARINERLADQRWGVVSIALDSHGPALVLTHEALPVLPTTTDAEGRWLGPVLEGLHGGWIGAQPGAEPDVSAQIVRHGAASAVLRYGA</sequence>
<name>A0ABV6IRW0_9PROT</name>
<organism evidence="1 2">
    <name type="scientific">Muricoccus vinaceus</name>
    <dbReference type="NCBI Taxonomy" id="424704"/>
    <lineage>
        <taxon>Bacteria</taxon>
        <taxon>Pseudomonadati</taxon>
        <taxon>Pseudomonadota</taxon>
        <taxon>Alphaproteobacteria</taxon>
        <taxon>Acetobacterales</taxon>
        <taxon>Roseomonadaceae</taxon>
        <taxon>Muricoccus</taxon>
    </lineage>
</organism>
<dbReference type="EMBL" id="JBHLVZ010000029">
    <property type="protein sequence ID" value="MFC0386346.1"/>
    <property type="molecule type" value="Genomic_DNA"/>
</dbReference>
<gene>
    <name evidence="1" type="primary">bcsD</name>
    <name evidence="1" type="ORF">ACFFIC_12430</name>
</gene>
<evidence type="ECO:0000313" key="1">
    <source>
        <dbReference type="EMBL" id="MFC0386346.1"/>
    </source>
</evidence>
<dbReference type="Proteomes" id="UP001589789">
    <property type="component" value="Unassembled WGS sequence"/>
</dbReference>
<evidence type="ECO:0000313" key="2">
    <source>
        <dbReference type="Proteomes" id="UP001589789"/>
    </source>
</evidence>
<dbReference type="RefSeq" id="WP_377050724.1">
    <property type="nucleotide sequence ID" value="NZ_JBHLVZ010000029.1"/>
</dbReference>
<protein>
    <submittedName>
        <fullName evidence="1">Cellulose biosynthesis protein BcsD</fullName>
    </submittedName>
</protein>
<dbReference type="InterPro" id="IPR022798">
    <property type="entry name" value="BcsD_bac"/>
</dbReference>